<proteinExistence type="predicted"/>
<name>A0AA35Z528_LACSI</name>
<reference evidence="3" key="1">
    <citation type="submission" date="2023-04" db="EMBL/GenBank/DDBJ databases">
        <authorList>
            <person name="Vijverberg K."/>
            <person name="Xiong W."/>
            <person name="Schranz E."/>
        </authorList>
    </citation>
    <scope>NUCLEOTIDE SEQUENCE</scope>
</reference>
<feature type="transmembrane region" description="Helical" evidence="2">
    <location>
        <begin position="12"/>
        <end position="34"/>
    </location>
</feature>
<sequence>MLKVKTCFSLLITLYVSHTLTLRYLLYLGVFRLLASKILKNKLDVTKFNFPVAGTDLFLTPAPEGNSLSQQQKDGDRSGRKRNRNWEIDFRCKATLMIRTKVYLQFGNKIMRVN</sequence>
<evidence type="ECO:0000313" key="4">
    <source>
        <dbReference type="Proteomes" id="UP001177003"/>
    </source>
</evidence>
<accession>A0AA35Z528</accession>
<keyword evidence="4" id="KW-1185">Reference proteome</keyword>
<evidence type="ECO:0000313" key="3">
    <source>
        <dbReference type="EMBL" id="CAI9285798.1"/>
    </source>
</evidence>
<evidence type="ECO:0000256" key="1">
    <source>
        <dbReference type="SAM" id="MobiDB-lite"/>
    </source>
</evidence>
<protein>
    <submittedName>
        <fullName evidence="3">Uncharacterized protein</fullName>
    </submittedName>
</protein>
<evidence type="ECO:0000256" key="2">
    <source>
        <dbReference type="SAM" id="Phobius"/>
    </source>
</evidence>
<dbReference type="AlphaFoldDB" id="A0AA35Z528"/>
<keyword evidence="2" id="KW-0812">Transmembrane</keyword>
<dbReference type="EMBL" id="OX465081">
    <property type="protein sequence ID" value="CAI9285798.1"/>
    <property type="molecule type" value="Genomic_DNA"/>
</dbReference>
<gene>
    <name evidence="3" type="ORF">LSALG_LOCUS25253</name>
</gene>
<organism evidence="3 4">
    <name type="scientific">Lactuca saligna</name>
    <name type="common">Willowleaf lettuce</name>
    <dbReference type="NCBI Taxonomy" id="75948"/>
    <lineage>
        <taxon>Eukaryota</taxon>
        <taxon>Viridiplantae</taxon>
        <taxon>Streptophyta</taxon>
        <taxon>Embryophyta</taxon>
        <taxon>Tracheophyta</taxon>
        <taxon>Spermatophyta</taxon>
        <taxon>Magnoliopsida</taxon>
        <taxon>eudicotyledons</taxon>
        <taxon>Gunneridae</taxon>
        <taxon>Pentapetalae</taxon>
        <taxon>asterids</taxon>
        <taxon>campanulids</taxon>
        <taxon>Asterales</taxon>
        <taxon>Asteraceae</taxon>
        <taxon>Cichorioideae</taxon>
        <taxon>Cichorieae</taxon>
        <taxon>Lactucinae</taxon>
        <taxon>Lactuca</taxon>
    </lineage>
</organism>
<keyword evidence="2" id="KW-0472">Membrane</keyword>
<feature type="region of interest" description="Disordered" evidence="1">
    <location>
        <begin position="61"/>
        <end position="82"/>
    </location>
</feature>
<feature type="compositionally biased region" description="Basic and acidic residues" evidence="1">
    <location>
        <begin position="73"/>
        <end position="82"/>
    </location>
</feature>
<keyword evidence="2" id="KW-1133">Transmembrane helix</keyword>
<dbReference type="Proteomes" id="UP001177003">
    <property type="component" value="Chromosome 5"/>
</dbReference>